<dbReference type="Proteomes" id="UP000324222">
    <property type="component" value="Unassembled WGS sequence"/>
</dbReference>
<proteinExistence type="predicted"/>
<sequence>MENITTKNFNHRYEAVKGWRRGRKSPESSKVELLATSAIETDEMAVVPSVRNKGGKDEEIKLLEMFLAKCQKSRGELEFQSF</sequence>
<name>A0A5B7GB41_PORTR</name>
<organism evidence="1 2">
    <name type="scientific">Portunus trituberculatus</name>
    <name type="common">Swimming crab</name>
    <name type="synonym">Neptunus trituberculatus</name>
    <dbReference type="NCBI Taxonomy" id="210409"/>
    <lineage>
        <taxon>Eukaryota</taxon>
        <taxon>Metazoa</taxon>
        <taxon>Ecdysozoa</taxon>
        <taxon>Arthropoda</taxon>
        <taxon>Crustacea</taxon>
        <taxon>Multicrustacea</taxon>
        <taxon>Malacostraca</taxon>
        <taxon>Eumalacostraca</taxon>
        <taxon>Eucarida</taxon>
        <taxon>Decapoda</taxon>
        <taxon>Pleocyemata</taxon>
        <taxon>Brachyura</taxon>
        <taxon>Eubrachyura</taxon>
        <taxon>Portunoidea</taxon>
        <taxon>Portunidae</taxon>
        <taxon>Portuninae</taxon>
        <taxon>Portunus</taxon>
    </lineage>
</organism>
<comment type="caution">
    <text evidence="1">The sequence shown here is derived from an EMBL/GenBank/DDBJ whole genome shotgun (WGS) entry which is preliminary data.</text>
</comment>
<evidence type="ECO:0000313" key="1">
    <source>
        <dbReference type="EMBL" id="MPC54726.1"/>
    </source>
</evidence>
<gene>
    <name evidence="1" type="ORF">E2C01_048651</name>
</gene>
<reference evidence="1 2" key="1">
    <citation type="submission" date="2019-05" db="EMBL/GenBank/DDBJ databases">
        <title>Another draft genome of Portunus trituberculatus and its Hox gene families provides insights of decapod evolution.</title>
        <authorList>
            <person name="Jeong J.-H."/>
            <person name="Song I."/>
            <person name="Kim S."/>
            <person name="Choi T."/>
            <person name="Kim D."/>
            <person name="Ryu S."/>
            <person name="Kim W."/>
        </authorList>
    </citation>
    <scope>NUCLEOTIDE SEQUENCE [LARGE SCALE GENOMIC DNA]</scope>
    <source>
        <tissue evidence="1">Muscle</tissue>
    </source>
</reference>
<dbReference type="EMBL" id="VSRR010012591">
    <property type="protein sequence ID" value="MPC54726.1"/>
    <property type="molecule type" value="Genomic_DNA"/>
</dbReference>
<dbReference type="AlphaFoldDB" id="A0A5B7GB41"/>
<protein>
    <submittedName>
        <fullName evidence="1">Uncharacterized protein</fullName>
    </submittedName>
</protein>
<keyword evidence="2" id="KW-1185">Reference proteome</keyword>
<evidence type="ECO:0000313" key="2">
    <source>
        <dbReference type="Proteomes" id="UP000324222"/>
    </source>
</evidence>
<accession>A0A5B7GB41</accession>